<evidence type="ECO:0000256" key="4">
    <source>
        <dbReference type="ARBA" id="ARBA00022777"/>
    </source>
</evidence>
<keyword evidence="1" id="KW-0723">Serine/threonine-protein kinase</keyword>
<keyword evidence="5" id="KW-0067">ATP-binding</keyword>
<gene>
    <name evidence="8" type="ORF">MNEG_2555</name>
</gene>
<dbReference type="Proteomes" id="UP000054498">
    <property type="component" value="Unassembled WGS sequence"/>
</dbReference>
<evidence type="ECO:0000259" key="7">
    <source>
        <dbReference type="PROSITE" id="PS50011"/>
    </source>
</evidence>
<name>A0A0D2LFI6_9CHLO</name>
<keyword evidence="2" id="KW-0808">Transferase</keyword>
<dbReference type="EMBL" id="KK100511">
    <property type="protein sequence ID" value="KIZ05404.1"/>
    <property type="molecule type" value="Genomic_DNA"/>
</dbReference>
<evidence type="ECO:0000256" key="1">
    <source>
        <dbReference type="ARBA" id="ARBA00022527"/>
    </source>
</evidence>
<feature type="region of interest" description="Disordered" evidence="6">
    <location>
        <begin position="107"/>
        <end position="128"/>
    </location>
</feature>
<feature type="region of interest" description="Disordered" evidence="6">
    <location>
        <begin position="73"/>
        <end position="92"/>
    </location>
</feature>
<dbReference type="SUPFAM" id="SSF56112">
    <property type="entry name" value="Protein kinase-like (PK-like)"/>
    <property type="match status" value="1"/>
</dbReference>
<dbReference type="GO" id="GO:0004674">
    <property type="term" value="F:protein serine/threonine kinase activity"/>
    <property type="evidence" value="ECO:0007669"/>
    <property type="project" value="UniProtKB-KW"/>
</dbReference>
<dbReference type="PANTHER" id="PTHR24351">
    <property type="entry name" value="RIBOSOMAL PROTEIN S6 KINASE"/>
    <property type="match status" value="1"/>
</dbReference>
<organism evidence="8 9">
    <name type="scientific">Monoraphidium neglectum</name>
    <dbReference type="NCBI Taxonomy" id="145388"/>
    <lineage>
        <taxon>Eukaryota</taxon>
        <taxon>Viridiplantae</taxon>
        <taxon>Chlorophyta</taxon>
        <taxon>core chlorophytes</taxon>
        <taxon>Chlorophyceae</taxon>
        <taxon>CS clade</taxon>
        <taxon>Sphaeropleales</taxon>
        <taxon>Selenastraceae</taxon>
        <taxon>Monoraphidium</taxon>
    </lineage>
</organism>
<evidence type="ECO:0000313" key="8">
    <source>
        <dbReference type="EMBL" id="KIZ05404.1"/>
    </source>
</evidence>
<evidence type="ECO:0000256" key="5">
    <source>
        <dbReference type="ARBA" id="ARBA00022840"/>
    </source>
</evidence>
<dbReference type="RefSeq" id="XP_013904423.1">
    <property type="nucleotide sequence ID" value="XM_014048969.1"/>
</dbReference>
<sequence length="364" mass="38431">MASEIEGLWVQRPIDYVSRPEADYTLFELARGNLTDALDGHAIATAAAAAAAASQQGDLGCSAEAAAPHIPCKPRQHAATADAKVEQNKRRSKLMPVRRLIDAVFRRSKKESKAHQPPQQQQQQQQPAEPYLPIPAAKALAAELITAVGTVHAAGIVHRDIKPDNLLVAADGHLRLCDFGCAAPASQSALGEGGTQFFMAPEQFVNFDSFWANLSFEIRARIQDFVTGLGFKHDSRPADVWAMGVTLSAMLLPLPEVTAALAAARAGKKWAPAPGSAAAALPAELRDLLFRGMLARRPRRRLTVAQLKGHAFFAGVDWAAVEARAAPLPIDLVALARRGREAAAAAAAAAAAPSPAAAVPIACA</sequence>
<reference evidence="8 9" key="1">
    <citation type="journal article" date="2013" name="BMC Genomics">
        <title>Reconstruction of the lipid metabolism for the microalga Monoraphidium neglectum from its genome sequence reveals characteristics suitable for biofuel production.</title>
        <authorList>
            <person name="Bogen C."/>
            <person name="Al-Dilaimi A."/>
            <person name="Albersmeier A."/>
            <person name="Wichmann J."/>
            <person name="Grundmann M."/>
            <person name="Rupp O."/>
            <person name="Lauersen K.J."/>
            <person name="Blifernez-Klassen O."/>
            <person name="Kalinowski J."/>
            <person name="Goesmann A."/>
            <person name="Mussgnug J.H."/>
            <person name="Kruse O."/>
        </authorList>
    </citation>
    <scope>NUCLEOTIDE SEQUENCE [LARGE SCALE GENOMIC DNA]</scope>
    <source>
        <strain evidence="8 9">SAG 48.87</strain>
    </source>
</reference>
<feature type="compositionally biased region" description="Low complexity" evidence="6">
    <location>
        <begin position="116"/>
        <end position="127"/>
    </location>
</feature>
<dbReference type="GO" id="GO:0005524">
    <property type="term" value="F:ATP binding"/>
    <property type="evidence" value="ECO:0007669"/>
    <property type="project" value="UniProtKB-KW"/>
</dbReference>
<proteinExistence type="predicted"/>
<keyword evidence="9" id="KW-1185">Reference proteome</keyword>
<evidence type="ECO:0000256" key="2">
    <source>
        <dbReference type="ARBA" id="ARBA00022679"/>
    </source>
</evidence>
<evidence type="ECO:0000313" key="9">
    <source>
        <dbReference type="Proteomes" id="UP000054498"/>
    </source>
</evidence>
<dbReference type="InterPro" id="IPR008271">
    <property type="entry name" value="Ser/Thr_kinase_AS"/>
</dbReference>
<evidence type="ECO:0000256" key="6">
    <source>
        <dbReference type="SAM" id="MobiDB-lite"/>
    </source>
</evidence>
<dbReference type="SMART" id="SM00220">
    <property type="entry name" value="S_TKc"/>
    <property type="match status" value="1"/>
</dbReference>
<dbReference type="OrthoDB" id="283458at2759"/>
<dbReference type="InterPro" id="IPR000719">
    <property type="entry name" value="Prot_kinase_dom"/>
</dbReference>
<protein>
    <recommendedName>
        <fullName evidence="7">Protein kinase domain-containing protein</fullName>
    </recommendedName>
</protein>
<dbReference type="KEGG" id="mng:MNEG_2555"/>
<evidence type="ECO:0000256" key="3">
    <source>
        <dbReference type="ARBA" id="ARBA00022741"/>
    </source>
</evidence>
<dbReference type="STRING" id="145388.A0A0D2LFI6"/>
<feature type="domain" description="Protein kinase" evidence="7">
    <location>
        <begin position="1"/>
        <end position="313"/>
    </location>
</feature>
<dbReference type="Gene3D" id="1.10.510.10">
    <property type="entry name" value="Transferase(Phosphotransferase) domain 1"/>
    <property type="match status" value="1"/>
</dbReference>
<dbReference type="GeneID" id="25735433"/>
<dbReference type="PROSITE" id="PS00108">
    <property type="entry name" value="PROTEIN_KINASE_ST"/>
    <property type="match status" value="1"/>
</dbReference>
<dbReference type="PROSITE" id="PS50011">
    <property type="entry name" value="PROTEIN_KINASE_DOM"/>
    <property type="match status" value="1"/>
</dbReference>
<accession>A0A0D2LFI6</accession>
<dbReference type="AlphaFoldDB" id="A0A0D2LFI6"/>
<keyword evidence="3" id="KW-0547">Nucleotide-binding</keyword>
<dbReference type="InterPro" id="IPR011009">
    <property type="entry name" value="Kinase-like_dom_sf"/>
</dbReference>
<dbReference type="Pfam" id="PF00069">
    <property type="entry name" value="Pkinase"/>
    <property type="match status" value="1"/>
</dbReference>
<keyword evidence="4" id="KW-0418">Kinase</keyword>